<accession>A0ABC9WUZ7</accession>
<dbReference type="AlphaFoldDB" id="A0ABC9WUZ7"/>
<reference evidence="1 2" key="1">
    <citation type="submission" date="2024-06" db="EMBL/GenBank/DDBJ databases">
        <title>The draft genome of Grus japonensis, version 3.</title>
        <authorList>
            <person name="Nabeshima K."/>
            <person name="Suzuki S."/>
            <person name="Onuma M."/>
        </authorList>
    </citation>
    <scope>NUCLEOTIDE SEQUENCE [LARGE SCALE GENOMIC DNA]</scope>
    <source>
        <strain evidence="1 2">451A</strain>
    </source>
</reference>
<name>A0ABC9WUZ7_GRUJA</name>
<dbReference type="Proteomes" id="UP001623348">
    <property type="component" value="Unassembled WGS sequence"/>
</dbReference>
<proteinExistence type="predicted"/>
<protein>
    <submittedName>
        <fullName evidence="1">Mitochondrial enolase superfamily member 1</fullName>
    </submittedName>
</protein>
<evidence type="ECO:0000313" key="1">
    <source>
        <dbReference type="EMBL" id="GAB0189266.1"/>
    </source>
</evidence>
<organism evidence="1 2">
    <name type="scientific">Grus japonensis</name>
    <name type="common">Japanese crane</name>
    <name type="synonym">Red-crowned crane</name>
    <dbReference type="NCBI Taxonomy" id="30415"/>
    <lineage>
        <taxon>Eukaryota</taxon>
        <taxon>Metazoa</taxon>
        <taxon>Chordata</taxon>
        <taxon>Craniata</taxon>
        <taxon>Vertebrata</taxon>
        <taxon>Euteleostomi</taxon>
        <taxon>Archelosauria</taxon>
        <taxon>Archosauria</taxon>
        <taxon>Dinosauria</taxon>
        <taxon>Saurischia</taxon>
        <taxon>Theropoda</taxon>
        <taxon>Coelurosauria</taxon>
        <taxon>Aves</taxon>
        <taxon>Neognathae</taxon>
        <taxon>Neoaves</taxon>
        <taxon>Gruiformes</taxon>
        <taxon>Gruidae</taxon>
        <taxon>Grus</taxon>
    </lineage>
</organism>
<sequence length="168" mass="19269">MPLVTDVYLDIEPLTATLLSATIQPIPYAPSGPSIKSMSLQFRDKDVIQDSIKCFTRVQVDDISCSALIYQQCNAIIEGHHVCQARFALSEAMLAVTNRLLIFHVPEHSFQEDLLHDLARHRVSGNFTRPPRLLRYDREWPGHFIRQLPQDLWMHLIRSHGPVHLQVP</sequence>
<dbReference type="EMBL" id="BAAFJT010000004">
    <property type="protein sequence ID" value="GAB0189266.1"/>
    <property type="molecule type" value="Genomic_DNA"/>
</dbReference>
<evidence type="ECO:0000313" key="2">
    <source>
        <dbReference type="Proteomes" id="UP001623348"/>
    </source>
</evidence>
<comment type="caution">
    <text evidence="1">The sequence shown here is derived from an EMBL/GenBank/DDBJ whole genome shotgun (WGS) entry which is preliminary data.</text>
</comment>
<gene>
    <name evidence="1" type="ORF">GRJ2_001391900</name>
</gene>
<keyword evidence="2" id="KW-1185">Reference proteome</keyword>